<dbReference type="EMBL" id="JAWXXV010000001">
    <property type="protein sequence ID" value="MDX5984672.1"/>
    <property type="molecule type" value="Genomic_DNA"/>
</dbReference>
<protein>
    <submittedName>
        <fullName evidence="1">Uncharacterized protein</fullName>
    </submittedName>
</protein>
<keyword evidence="2" id="KW-1185">Reference proteome</keyword>
<dbReference type="RefSeq" id="WP_010403022.1">
    <property type="nucleotide sequence ID" value="NZ_JAWXXV010000001.1"/>
</dbReference>
<evidence type="ECO:0000313" key="2">
    <source>
        <dbReference type="Proteomes" id="UP001279660"/>
    </source>
</evidence>
<gene>
    <name evidence="1" type="ORF">SIL82_10395</name>
</gene>
<organism evidence="1 2">
    <name type="scientific">Sphingomonas echinoides</name>
    <dbReference type="NCBI Taxonomy" id="59803"/>
    <lineage>
        <taxon>Bacteria</taxon>
        <taxon>Pseudomonadati</taxon>
        <taxon>Pseudomonadota</taxon>
        <taxon>Alphaproteobacteria</taxon>
        <taxon>Sphingomonadales</taxon>
        <taxon>Sphingomonadaceae</taxon>
        <taxon>Sphingomonas</taxon>
    </lineage>
</organism>
<evidence type="ECO:0000313" key="1">
    <source>
        <dbReference type="EMBL" id="MDX5984672.1"/>
    </source>
</evidence>
<dbReference type="Proteomes" id="UP001279660">
    <property type="component" value="Unassembled WGS sequence"/>
</dbReference>
<accession>A0ABU4PNG8</accession>
<name>A0ABU4PNG8_9SPHN</name>
<comment type="caution">
    <text evidence="1">The sequence shown here is derived from an EMBL/GenBank/DDBJ whole genome shotgun (WGS) entry which is preliminary data.</text>
</comment>
<reference evidence="1 2" key="1">
    <citation type="submission" date="2023-11" db="EMBL/GenBank/DDBJ databases">
        <title>MicrobeMod: A computational toolkit for identifying prokaryotic methylation and restriction-modification with nanopore sequencing.</title>
        <authorList>
            <person name="Crits-Christoph A."/>
            <person name="Kang S.C."/>
            <person name="Lee H."/>
            <person name="Ostrov N."/>
        </authorList>
    </citation>
    <scope>NUCLEOTIDE SEQUENCE [LARGE SCALE GENOMIC DNA]</scope>
    <source>
        <strain evidence="1 2">ATCC 14820</strain>
    </source>
</reference>
<sequence length="90" mass="9552">MSNRAAIVSIMIDLDAIQDALRPIQRSTGSFSALARIRRARLAISLAKIELAHALHYAVDPVIEITLVEPAPTDLTGTAVTSVLTDGLSS</sequence>
<proteinExistence type="predicted"/>